<organism evidence="9">
    <name type="scientific">Oryza glumipatula</name>
    <dbReference type="NCBI Taxonomy" id="40148"/>
    <lineage>
        <taxon>Eukaryota</taxon>
        <taxon>Viridiplantae</taxon>
        <taxon>Streptophyta</taxon>
        <taxon>Embryophyta</taxon>
        <taxon>Tracheophyta</taxon>
        <taxon>Spermatophyta</taxon>
        <taxon>Magnoliopsida</taxon>
        <taxon>Liliopsida</taxon>
        <taxon>Poales</taxon>
        <taxon>Poaceae</taxon>
        <taxon>BOP clade</taxon>
        <taxon>Oryzoideae</taxon>
        <taxon>Oryzeae</taxon>
        <taxon>Oryzinae</taxon>
        <taxon>Oryza</taxon>
    </lineage>
</organism>
<feature type="transmembrane region" description="Helical" evidence="7">
    <location>
        <begin position="68"/>
        <end position="87"/>
    </location>
</feature>
<feature type="transmembrane region" description="Helical" evidence="7">
    <location>
        <begin position="93"/>
        <end position="117"/>
    </location>
</feature>
<dbReference type="InterPro" id="IPR037185">
    <property type="entry name" value="EmrE-like"/>
</dbReference>
<keyword evidence="3 7" id="KW-0812">Transmembrane</keyword>
<evidence type="ECO:0000256" key="1">
    <source>
        <dbReference type="ARBA" id="ARBA00004141"/>
    </source>
</evidence>
<feature type="region of interest" description="Disordered" evidence="6">
    <location>
        <begin position="552"/>
        <end position="577"/>
    </location>
</feature>
<feature type="transmembrane region" description="Helical" evidence="7">
    <location>
        <begin position="280"/>
        <end position="300"/>
    </location>
</feature>
<comment type="similarity">
    <text evidence="2">Belongs to the drug/metabolite transporter (DMT) superfamily. Plant drug/metabolite exporter (P-DME) (TC 2.A.7.4) family.</text>
</comment>
<feature type="transmembrane region" description="Helical" evidence="7">
    <location>
        <begin position="182"/>
        <end position="202"/>
    </location>
</feature>
<feature type="transmembrane region" description="Helical" evidence="7">
    <location>
        <begin position="7"/>
        <end position="28"/>
    </location>
</feature>
<evidence type="ECO:0000256" key="5">
    <source>
        <dbReference type="ARBA" id="ARBA00023136"/>
    </source>
</evidence>
<feature type="compositionally biased region" description="Polar residues" evidence="6">
    <location>
        <begin position="563"/>
        <end position="577"/>
    </location>
</feature>
<dbReference type="Proteomes" id="UP000026961">
    <property type="component" value="Chromosome 5"/>
</dbReference>
<dbReference type="InterPro" id="IPR030184">
    <property type="entry name" value="WAT1-related"/>
</dbReference>
<evidence type="ECO:0000256" key="2">
    <source>
        <dbReference type="ARBA" id="ARBA00007635"/>
    </source>
</evidence>
<dbReference type="GO" id="GO:0016020">
    <property type="term" value="C:membrane"/>
    <property type="evidence" value="ECO:0007669"/>
    <property type="project" value="UniProtKB-SubCell"/>
</dbReference>
<feature type="transmembrane region" description="Helical" evidence="7">
    <location>
        <begin position="214"/>
        <end position="237"/>
    </location>
</feature>
<evidence type="ECO:0000313" key="10">
    <source>
        <dbReference type="Proteomes" id="UP000026961"/>
    </source>
</evidence>
<reference evidence="9" key="2">
    <citation type="submission" date="2018-05" db="EMBL/GenBank/DDBJ databases">
        <title>OgluRS3 (Oryza glumaepatula Reference Sequence Version 3).</title>
        <authorList>
            <person name="Zhang J."/>
            <person name="Kudrna D."/>
            <person name="Lee S."/>
            <person name="Talag J."/>
            <person name="Welchert J."/>
            <person name="Wing R.A."/>
        </authorList>
    </citation>
    <scope>NUCLEOTIDE SEQUENCE [LARGE SCALE GENOMIC DNA]</scope>
</reference>
<dbReference type="EnsemblPlants" id="OGLUM05G00510.2">
    <property type="protein sequence ID" value="OGLUM05G00510.2"/>
    <property type="gene ID" value="OGLUM05G00510"/>
</dbReference>
<evidence type="ECO:0000259" key="8">
    <source>
        <dbReference type="Pfam" id="PF00892"/>
    </source>
</evidence>
<dbReference type="SUPFAM" id="SSF103481">
    <property type="entry name" value="Multidrug resistance efflux transporter EmrE"/>
    <property type="match status" value="2"/>
</dbReference>
<keyword evidence="4 7" id="KW-1133">Transmembrane helix</keyword>
<keyword evidence="5 7" id="KW-0472">Membrane</keyword>
<name>A0A0D9ZT68_9ORYZ</name>
<feature type="transmembrane region" description="Helical" evidence="7">
    <location>
        <begin position="396"/>
        <end position="417"/>
    </location>
</feature>
<feature type="transmembrane region" description="Helical" evidence="7">
    <location>
        <begin position="249"/>
        <end position="268"/>
    </location>
</feature>
<dbReference type="eggNOG" id="ENOG502QUJ3">
    <property type="taxonomic scope" value="Eukaryota"/>
</dbReference>
<protein>
    <recommendedName>
        <fullName evidence="8">EamA domain-containing protein</fullName>
    </recommendedName>
</protein>
<sequence>MDGKKPYVIAIIIQVIYTGLYVVSKAAFDQGMNTFVFIFYRQAAATLLLLPLAIILERRNAPAMSLRLFTKLFMYALLGNTITMNMYNVSLKYTSATVASATSNSVPVVTFFLAVLLRLEVIRLRTLSGMAKAAGVALCLAGVLVIALYAGPAISPLNHHRALSGGVHGAESSVGTGTRARWMKGTFLMLLSNTTWSLWIVLQASLLKEYPNKLLATLIQCALSTLQSLLLAAAVVRADPAAWRLRLDAGLLAVAYTGFVVTGVSFYLQAWCIEKKGPVFLAMSNPLCFVFTIFCSSFFLAEIVHLGSIVGGVLLVAGLYSVLWGKSKEHNINMQLTLAAAASTEQVKQRQEEDHKMEIAGGDEQEEIKQQQQGKMAASPEQQVSEVSKMEEKKPYVIAMLIQVIYAGMFVVTKAAFDEGMNTFVFIFYRQAAAIFSCFLSLFFSRVHICNSGICSKQLFACHHLLPRPHNQGLVVTGVSYYLQAWCVELKGPVFLAMSNRDRGILLVGGLYSVLWGKSAEMTMNGNGDDQQQQQQSHHKISTEMVVVEKTMISGSQEKDQNNNEQSTPTKSPLQQV</sequence>
<feature type="transmembrane region" description="Helical" evidence="7">
    <location>
        <begin position="423"/>
        <end position="444"/>
    </location>
</feature>
<evidence type="ECO:0000256" key="7">
    <source>
        <dbReference type="SAM" id="Phobius"/>
    </source>
</evidence>
<keyword evidence="10" id="KW-1185">Reference proteome</keyword>
<proteinExistence type="inferred from homology"/>
<evidence type="ECO:0000313" key="9">
    <source>
        <dbReference type="EnsemblPlants" id="OGLUM05G00510.2"/>
    </source>
</evidence>
<dbReference type="GO" id="GO:0022857">
    <property type="term" value="F:transmembrane transporter activity"/>
    <property type="evidence" value="ECO:0007669"/>
    <property type="project" value="InterPro"/>
</dbReference>
<dbReference type="Gramene" id="OGLUM05G00510.2">
    <property type="protein sequence ID" value="OGLUM05G00510.2"/>
    <property type="gene ID" value="OGLUM05G00510"/>
</dbReference>
<comment type="subcellular location">
    <subcellularLocation>
        <location evidence="1">Membrane</location>
        <topology evidence="1">Multi-pass membrane protein</topology>
    </subcellularLocation>
</comment>
<dbReference type="Pfam" id="PF00892">
    <property type="entry name" value="EamA"/>
    <property type="match status" value="2"/>
</dbReference>
<dbReference type="HOGENOM" id="CLU_005241_0_0_1"/>
<dbReference type="PANTHER" id="PTHR31218">
    <property type="entry name" value="WAT1-RELATED PROTEIN"/>
    <property type="match status" value="1"/>
</dbReference>
<feature type="domain" description="EamA" evidence="8">
    <location>
        <begin position="7"/>
        <end position="146"/>
    </location>
</feature>
<dbReference type="InterPro" id="IPR000620">
    <property type="entry name" value="EamA_dom"/>
</dbReference>
<feature type="transmembrane region" description="Helical" evidence="7">
    <location>
        <begin position="34"/>
        <end position="56"/>
    </location>
</feature>
<dbReference type="AlphaFoldDB" id="A0A0D9ZT68"/>
<accession>A0A0D9ZT68</accession>
<reference evidence="9" key="1">
    <citation type="submission" date="2015-04" db="UniProtKB">
        <authorList>
            <consortium name="EnsemblPlants"/>
        </authorList>
    </citation>
    <scope>IDENTIFICATION</scope>
</reference>
<feature type="domain" description="EamA" evidence="8">
    <location>
        <begin position="184"/>
        <end position="323"/>
    </location>
</feature>
<evidence type="ECO:0000256" key="6">
    <source>
        <dbReference type="SAM" id="MobiDB-lite"/>
    </source>
</evidence>
<feature type="transmembrane region" description="Helical" evidence="7">
    <location>
        <begin position="129"/>
        <end position="150"/>
    </location>
</feature>
<feature type="transmembrane region" description="Helical" evidence="7">
    <location>
        <begin position="306"/>
        <end position="325"/>
    </location>
</feature>
<evidence type="ECO:0000256" key="3">
    <source>
        <dbReference type="ARBA" id="ARBA00022692"/>
    </source>
</evidence>
<evidence type="ECO:0000256" key="4">
    <source>
        <dbReference type="ARBA" id="ARBA00022989"/>
    </source>
</evidence>